<sequence length="235" mass="26828">MRILFVDTETNGVPRSRWIKEEDWMQWPEILQIAWEIWDLQEGQEPKCVKSEDYILKQSPNIKWDSIAESFHKIPLSLCQSSGNEWTPVLQMFMDDLLSCQNMVAHNLDFDRKIIRAGLSRCGIKAWPEKSLVESCTMRGTQGFFDFGLDKNGNPKAPKLTQLHDACIPGTYDCSGGGPWHDAKHDLHCCALCYWVLCLSPRSPEILTKCCQLTGSQFTNKEIALLKSIKPYTGK</sequence>
<evidence type="ECO:0000313" key="1">
    <source>
        <dbReference type="EMBL" id="QHS91660.1"/>
    </source>
</evidence>
<dbReference type="AlphaFoldDB" id="A0A6C0BHS6"/>
<accession>A0A6C0BHS6</accession>
<name>A0A6C0BHS6_9ZZZZ</name>
<dbReference type="SUPFAM" id="SSF53098">
    <property type="entry name" value="Ribonuclease H-like"/>
    <property type="match status" value="1"/>
</dbReference>
<protein>
    <recommendedName>
        <fullName evidence="2">Exonuclease domain-containing protein</fullName>
    </recommendedName>
</protein>
<reference evidence="1" key="1">
    <citation type="journal article" date="2020" name="Nature">
        <title>Giant virus diversity and host interactions through global metagenomics.</title>
        <authorList>
            <person name="Schulz F."/>
            <person name="Roux S."/>
            <person name="Paez-Espino D."/>
            <person name="Jungbluth S."/>
            <person name="Walsh D.A."/>
            <person name="Denef V.J."/>
            <person name="McMahon K.D."/>
            <person name="Konstantinidis K.T."/>
            <person name="Eloe-Fadrosh E.A."/>
            <person name="Kyrpides N.C."/>
            <person name="Woyke T."/>
        </authorList>
    </citation>
    <scope>NUCLEOTIDE SEQUENCE</scope>
    <source>
        <strain evidence="1">GVMAG-M-3300013006-15</strain>
    </source>
</reference>
<dbReference type="GO" id="GO:0003676">
    <property type="term" value="F:nucleic acid binding"/>
    <property type="evidence" value="ECO:0007669"/>
    <property type="project" value="InterPro"/>
</dbReference>
<proteinExistence type="predicted"/>
<dbReference type="Gene3D" id="3.30.420.10">
    <property type="entry name" value="Ribonuclease H-like superfamily/Ribonuclease H"/>
    <property type="match status" value="1"/>
</dbReference>
<evidence type="ECO:0008006" key="2">
    <source>
        <dbReference type="Google" id="ProtNLM"/>
    </source>
</evidence>
<organism evidence="1">
    <name type="scientific">viral metagenome</name>
    <dbReference type="NCBI Taxonomy" id="1070528"/>
    <lineage>
        <taxon>unclassified sequences</taxon>
        <taxon>metagenomes</taxon>
        <taxon>organismal metagenomes</taxon>
    </lineage>
</organism>
<dbReference type="InterPro" id="IPR036397">
    <property type="entry name" value="RNaseH_sf"/>
</dbReference>
<dbReference type="EMBL" id="MN739162">
    <property type="protein sequence ID" value="QHS91660.1"/>
    <property type="molecule type" value="Genomic_DNA"/>
</dbReference>
<dbReference type="InterPro" id="IPR012337">
    <property type="entry name" value="RNaseH-like_sf"/>
</dbReference>